<gene>
    <name evidence="6" type="ORF">D9Q98_004306</name>
</gene>
<dbReference type="InterPro" id="IPR036049">
    <property type="entry name" value="Ribosomal_uL29_sf"/>
</dbReference>
<evidence type="ECO:0000313" key="6">
    <source>
        <dbReference type="EMBL" id="KAI3432766.1"/>
    </source>
</evidence>
<keyword evidence="7" id="KW-1185">Reference proteome</keyword>
<dbReference type="Pfam" id="PF00831">
    <property type="entry name" value="Ribosomal_L29"/>
    <property type="match status" value="1"/>
</dbReference>
<dbReference type="GO" id="GO:0022625">
    <property type="term" value="C:cytosolic large ribosomal subunit"/>
    <property type="evidence" value="ECO:0007669"/>
    <property type="project" value="TreeGrafter"/>
</dbReference>
<evidence type="ECO:0000256" key="4">
    <source>
        <dbReference type="ARBA" id="ARBA00040028"/>
    </source>
</evidence>
<evidence type="ECO:0000256" key="1">
    <source>
        <dbReference type="ARBA" id="ARBA00009254"/>
    </source>
</evidence>
<dbReference type="PANTHER" id="PTHR10916:SF0">
    <property type="entry name" value="LARGE RIBOSOMAL SUBUNIT PROTEIN UL29C"/>
    <property type="match status" value="1"/>
</dbReference>
<proteinExistence type="inferred from homology"/>
<dbReference type="EMBL" id="SIDB01000005">
    <property type="protein sequence ID" value="KAI3432766.1"/>
    <property type="molecule type" value="Genomic_DNA"/>
</dbReference>
<dbReference type="HAMAP" id="MF_00374">
    <property type="entry name" value="Ribosomal_uL29"/>
    <property type="match status" value="1"/>
</dbReference>
<dbReference type="InterPro" id="IPR050063">
    <property type="entry name" value="Ribosomal_protein_uL29"/>
</dbReference>
<dbReference type="Gene3D" id="1.10.287.310">
    <property type="match status" value="1"/>
</dbReference>
<accession>A0A9D4TS10</accession>
<dbReference type="GO" id="GO:0006412">
    <property type="term" value="P:translation"/>
    <property type="evidence" value="ECO:0007669"/>
    <property type="project" value="InterPro"/>
</dbReference>
<evidence type="ECO:0000256" key="3">
    <source>
        <dbReference type="ARBA" id="ARBA00023274"/>
    </source>
</evidence>
<dbReference type="GO" id="GO:0003735">
    <property type="term" value="F:structural constituent of ribosome"/>
    <property type="evidence" value="ECO:0007669"/>
    <property type="project" value="InterPro"/>
</dbReference>
<dbReference type="Proteomes" id="UP001055712">
    <property type="component" value="Unassembled WGS sequence"/>
</dbReference>
<organism evidence="6 7">
    <name type="scientific">Chlorella vulgaris</name>
    <name type="common">Green alga</name>
    <dbReference type="NCBI Taxonomy" id="3077"/>
    <lineage>
        <taxon>Eukaryota</taxon>
        <taxon>Viridiplantae</taxon>
        <taxon>Chlorophyta</taxon>
        <taxon>core chlorophytes</taxon>
        <taxon>Trebouxiophyceae</taxon>
        <taxon>Chlorellales</taxon>
        <taxon>Chlorellaceae</taxon>
        <taxon>Chlorella clade</taxon>
        <taxon>Chlorella</taxon>
    </lineage>
</organism>
<dbReference type="CDD" id="cd00427">
    <property type="entry name" value="Ribosomal_L29_HIP"/>
    <property type="match status" value="1"/>
</dbReference>
<reference evidence="6" key="1">
    <citation type="journal article" date="2019" name="Plant J.">
        <title>Chlorella vulgaris genome assembly and annotation reveals the molecular basis for metabolic acclimation to high light conditions.</title>
        <authorList>
            <person name="Cecchin M."/>
            <person name="Marcolungo L."/>
            <person name="Rossato M."/>
            <person name="Girolomoni L."/>
            <person name="Cosentino E."/>
            <person name="Cuine S."/>
            <person name="Li-Beisson Y."/>
            <person name="Delledonne M."/>
            <person name="Ballottari M."/>
        </authorList>
    </citation>
    <scope>NUCLEOTIDE SEQUENCE</scope>
    <source>
        <strain evidence="6">211/11P</strain>
    </source>
</reference>
<comment type="similarity">
    <text evidence="1">Belongs to the universal ribosomal protein uL29 family.</text>
</comment>
<name>A0A9D4TS10_CHLVU</name>
<protein>
    <recommendedName>
        <fullName evidence="4">Large ribosomal subunit protein uL29c</fullName>
    </recommendedName>
    <alternativeName>
        <fullName evidence="5">50S ribosomal protein L29, chloroplastic</fullName>
    </alternativeName>
</protein>
<dbReference type="SUPFAM" id="SSF46561">
    <property type="entry name" value="Ribosomal protein L29 (L29p)"/>
    <property type="match status" value="1"/>
</dbReference>
<dbReference type="AlphaFoldDB" id="A0A9D4TS10"/>
<keyword evidence="3" id="KW-0687">Ribonucleoprotein</keyword>
<dbReference type="PANTHER" id="PTHR10916">
    <property type="entry name" value="60S RIBOSOMAL PROTEIN L35/50S RIBOSOMAL PROTEIN L29"/>
    <property type="match status" value="1"/>
</dbReference>
<reference evidence="6" key="2">
    <citation type="submission" date="2020-11" db="EMBL/GenBank/DDBJ databases">
        <authorList>
            <person name="Cecchin M."/>
            <person name="Marcolungo L."/>
            <person name="Rossato M."/>
            <person name="Girolomoni L."/>
            <person name="Cosentino E."/>
            <person name="Cuine S."/>
            <person name="Li-Beisson Y."/>
            <person name="Delledonne M."/>
            <person name="Ballottari M."/>
        </authorList>
    </citation>
    <scope>NUCLEOTIDE SEQUENCE</scope>
    <source>
        <strain evidence="6">211/11P</strain>
        <tissue evidence="6">Whole cell</tissue>
    </source>
</reference>
<evidence type="ECO:0000256" key="2">
    <source>
        <dbReference type="ARBA" id="ARBA00022980"/>
    </source>
</evidence>
<evidence type="ECO:0000313" key="7">
    <source>
        <dbReference type="Proteomes" id="UP001055712"/>
    </source>
</evidence>
<dbReference type="NCBIfam" id="TIGR00012">
    <property type="entry name" value="L29"/>
    <property type="match status" value="1"/>
</dbReference>
<dbReference type="OrthoDB" id="528635at2759"/>
<comment type="caution">
    <text evidence="6">The sequence shown here is derived from an EMBL/GenBank/DDBJ whole genome shotgun (WGS) entry which is preliminary data.</text>
</comment>
<sequence length="138" mass="15003">MAALIAASSSATALSSKACVARQPFAAAAARLPARPAAGAMQVQAMAKPTKAAEFRGMSSEDIDAAVLECKRDMFSMRIKFAKREDWKPSDYKQTKRKIAQLLTVKREAEMAKGIERRDSKAAERRLLVDAGLGRFAN</sequence>
<evidence type="ECO:0000256" key="5">
    <source>
        <dbReference type="ARBA" id="ARBA00042960"/>
    </source>
</evidence>
<keyword evidence="2" id="KW-0689">Ribosomal protein</keyword>
<dbReference type="InterPro" id="IPR001854">
    <property type="entry name" value="Ribosomal_uL29"/>
</dbReference>